<dbReference type="PANTHER" id="PTHR35869">
    <property type="entry name" value="OUTER-MEMBRANE LIPOPROTEIN CARRIER PROTEIN"/>
    <property type="match status" value="1"/>
</dbReference>
<reference evidence="2" key="1">
    <citation type="submission" date="2022-06" db="EMBL/GenBank/DDBJ databases">
        <title>Gramella sediminis sp. nov., isolated from deep-sea sediment of the Indian Ocean.</title>
        <authorList>
            <person name="Yang L."/>
        </authorList>
    </citation>
    <scope>NUCLEOTIDE SEQUENCE</scope>
    <source>
        <strain evidence="2">HMD3159</strain>
    </source>
</reference>
<sequence length="193" mass="22384">MMAQNGVLNNAEEHAFKSRVIEKANGINSFSAEFMQTKHMKVMDESPESRGKVYYKSPDLLKWEYLRPYDYQILFKDSKLYIMEEGQLSEVDLSSNKLFEKMGELVAGSVNGKILQSDKDFTITYYRNKQNIRAQIIPRDKSLSGMFKEIWVNFNSDHLINSVRLVDPSGDYTEIFMKNIKINQSIPPSVFQN</sequence>
<name>A0ABT0Z2V8_9FLAO</name>
<dbReference type="EMBL" id="JAMSCK010000004">
    <property type="protein sequence ID" value="MCM8570049.1"/>
    <property type="molecule type" value="Genomic_DNA"/>
</dbReference>
<evidence type="ECO:0000313" key="2">
    <source>
        <dbReference type="EMBL" id="MCM8570049.1"/>
    </source>
</evidence>
<protein>
    <submittedName>
        <fullName evidence="2">Outer membrane lipoprotein carrier protein LolA</fullName>
    </submittedName>
</protein>
<dbReference type="PANTHER" id="PTHR35869:SF1">
    <property type="entry name" value="OUTER-MEMBRANE LIPOPROTEIN CARRIER PROTEIN"/>
    <property type="match status" value="1"/>
</dbReference>
<dbReference type="Proteomes" id="UP001155077">
    <property type="component" value="Unassembled WGS sequence"/>
</dbReference>
<dbReference type="InterPro" id="IPR004564">
    <property type="entry name" value="OM_lipoprot_carrier_LolA-like"/>
</dbReference>
<dbReference type="Gene3D" id="2.50.20.10">
    <property type="entry name" value="Lipoprotein localisation LolA/LolB/LppX"/>
    <property type="match status" value="1"/>
</dbReference>
<proteinExistence type="predicted"/>
<comment type="caution">
    <text evidence="2">The sequence shown here is derived from an EMBL/GenBank/DDBJ whole genome shotgun (WGS) entry which is preliminary data.</text>
</comment>
<dbReference type="SUPFAM" id="SSF89392">
    <property type="entry name" value="Prokaryotic lipoproteins and lipoprotein localization factors"/>
    <property type="match status" value="1"/>
</dbReference>
<keyword evidence="3" id="KW-1185">Reference proteome</keyword>
<keyword evidence="2" id="KW-0449">Lipoprotein</keyword>
<dbReference type="CDD" id="cd16325">
    <property type="entry name" value="LolA"/>
    <property type="match status" value="1"/>
</dbReference>
<organism evidence="2 3">
    <name type="scientific">Gramella jeungdoensis</name>
    <dbReference type="NCBI Taxonomy" id="708091"/>
    <lineage>
        <taxon>Bacteria</taxon>
        <taxon>Pseudomonadati</taxon>
        <taxon>Bacteroidota</taxon>
        <taxon>Flavobacteriia</taxon>
        <taxon>Flavobacteriales</taxon>
        <taxon>Flavobacteriaceae</taxon>
        <taxon>Christiangramia</taxon>
    </lineage>
</organism>
<dbReference type="InterPro" id="IPR029046">
    <property type="entry name" value="LolA/LolB/LppX"/>
</dbReference>
<gene>
    <name evidence="2" type="ORF">NE848_11720</name>
</gene>
<dbReference type="Pfam" id="PF03548">
    <property type="entry name" value="LolA"/>
    <property type="match status" value="1"/>
</dbReference>
<accession>A0ABT0Z2V8</accession>
<keyword evidence="1" id="KW-0732">Signal</keyword>
<evidence type="ECO:0000313" key="3">
    <source>
        <dbReference type="Proteomes" id="UP001155077"/>
    </source>
</evidence>
<evidence type="ECO:0000256" key="1">
    <source>
        <dbReference type="ARBA" id="ARBA00022729"/>
    </source>
</evidence>